<dbReference type="NCBIfam" id="TIGR03519">
    <property type="entry name" value="T9SS_PorP_fam"/>
    <property type="match status" value="1"/>
</dbReference>
<evidence type="ECO:0000256" key="1">
    <source>
        <dbReference type="SAM" id="SignalP"/>
    </source>
</evidence>
<comment type="caution">
    <text evidence="2">The sequence shown here is derived from an EMBL/GenBank/DDBJ whole genome shotgun (WGS) entry which is preliminary data.</text>
</comment>
<keyword evidence="3" id="KW-1185">Reference proteome</keyword>
<dbReference type="AlphaFoldDB" id="A0A840ELP1"/>
<name>A0A840ELP1_9FLAO</name>
<accession>A0A840ELP1</accession>
<evidence type="ECO:0000313" key="3">
    <source>
        <dbReference type="Proteomes" id="UP000553034"/>
    </source>
</evidence>
<feature type="chain" id="PRO_5032477770" evidence="1">
    <location>
        <begin position="26"/>
        <end position="310"/>
    </location>
</feature>
<organism evidence="2 3">
    <name type="scientific">Mesonia hippocampi</name>
    <dbReference type="NCBI Taxonomy" id="1628250"/>
    <lineage>
        <taxon>Bacteria</taxon>
        <taxon>Pseudomonadati</taxon>
        <taxon>Bacteroidota</taxon>
        <taxon>Flavobacteriia</taxon>
        <taxon>Flavobacteriales</taxon>
        <taxon>Flavobacteriaceae</taxon>
        <taxon>Mesonia</taxon>
    </lineage>
</organism>
<dbReference type="Proteomes" id="UP000553034">
    <property type="component" value="Unassembled WGS sequence"/>
</dbReference>
<protein>
    <submittedName>
        <fullName evidence="2">Type IX secretion system PorP/SprF family membrane protein</fullName>
    </submittedName>
</protein>
<dbReference type="InterPro" id="IPR019861">
    <property type="entry name" value="PorP/SprF_Bacteroidetes"/>
</dbReference>
<evidence type="ECO:0000313" key="2">
    <source>
        <dbReference type="EMBL" id="MBB4119279.1"/>
    </source>
</evidence>
<sequence>MKILNLVNVKFWLFIGCLIPLATYAQQDPQYTHYMYNTMSVNPGYTGSIGSLEANVLYRSQWVGVDGAPETQNFGIHSPLSNERIGVGLDITNDKIGPSSEQFINGNFSYTIPVTYKTKLALGVKAGARILNIDWTKGTFKNQSDVLLNNNIDNKLMPSLGAGAYYYSNRWYVGLSVPNFIRSDYYDDIEEAVLSDELHYYLMAGYVMDLSRSIKFKPAFLGKVVAGAPFIFDVSANFLFNEVFTAGVSYRWDDSVSAIAGFNFMQNFFVGYSYDYTTTDFQKYNDGTHEIILRYQATSKSNRIKSPRFF</sequence>
<feature type="signal peptide" evidence="1">
    <location>
        <begin position="1"/>
        <end position="25"/>
    </location>
</feature>
<gene>
    <name evidence="2" type="ORF">GGR32_001575</name>
</gene>
<reference evidence="2 3" key="1">
    <citation type="submission" date="2020-08" db="EMBL/GenBank/DDBJ databases">
        <title>Genomic Encyclopedia of Type Strains, Phase IV (KMG-IV): sequencing the most valuable type-strain genomes for metagenomic binning, comparative biology and taxonomic classification.</title>
        <authorList>
            <person name="Goeker M."/>
        </authorList>
    </citation>
    <scope>NUCLEOTIDE SEQUENCE [LARGE SCALE GENOMIC DNA]</scope>
    <source>
        <strain evidence="2 3">DSM 29568</strain>
    </source>
</reference>
<keyword evidence="1" id="KW-0732">Signal</keyword>
<dbReference type="Pfam" id="PF11751">
    <property type="entry name" value="PorP_SprF"/>
    <property type="match status" value="1"/>
</dbReference>
<dbReference type="RefSeq" id="WP_183477627.1">
    <property type="nucleotide sequence ID" value="NZ_JACIFO010000005.1"/>
</dbReference>
<proteinExistence type="predicted"/>
<dbReference type="EMBL" id="JACIFO010000005">
    <property type="protein sequence ID" value="MBB4119279.1"/>
    <property type="molecule type" value="Genomic_DNA"/>
</dbReference>